<dbReference type="PROSITE" id="PS50109">
    <property type="entry name" value="HIS_KIN"/>
    <property type="match status" value="1"/>
</dbReference>
<protein>
    <recommendedName>
        <fullName evidence="3">histidine kinase</fullName>
        <ecNumber evidence="3">2.7.13.3</ecNumber>
    </recommendedName>
</protein>
<keyword evidence="9 16" id="KW-0067">ATP-binding</keyword>
<dbReference type="Gene3D" id="6.10.340.10">
    <property type="match status" value="1"/>
</dbReference>
<feature type="transmembrane region" description="Helical" evidence="13">
    <location>
        <begin position="47"/>
        <end position="66"/>
    </location>
</feature>
<evidence type="ECO:0000313" key="16">
    <source>
        <dbReference type="EMBL" id="MFD2672858.1"/>
    </source>
</evidence>
<evidence type="ECO:0000256" key="6">
    <source>
        <dbReference type="ARBA" id="ARBA00022679"/>
    </source>
</evidence>
<dbReference type="SMART" id="SM00387">
    <property type="entry name" value="HATPase_c"/>
    <property type="match status" value="1"/>
</dbReference>
<proteinExistence type="predicted"/>
<dbReference type="PRINTS" id="PR00344">
    <property type="entry name" value="BCTRLSENSOR"/>
</dbReference>
<evidence type="ECO:0000259" key="15">
    <source>
        <dbReference type="PROSITE" id="PS50885"/>
    </source>
</evidence>
<keyword evidence="11 13" id="KW-0472">Membrane</keyword>
<dbReference type="SUPFAM" id="SSF158472">
    <property type="entry name" value="HAMP domain-like"/>
    <property type="match status" value="1"/>
</dbReference>
<feature type="domain" description="Histidine kinase" evidence="14">
    <location>
        <begin position="244"/>
        <end position="496"/>
    </location>
</feature>
<evidence type="ECO:0000256" key="8">
    <source>
        <dbReference type="ARBA" id="ARBA00022777"/>
    </source>
</evidence>
<comment type="subcellular location">
    <subcellularLocation>
        <location evidence="2">Cell membrane</location>
        <topology evidence="2">Multi-pass membrane protein</topology>
    </subcellularLocation>
</comment>
<dbReference type="Pfam" id="PF00672">
    <property type="entry name" value="HAMP"/>
    <property type="match status" value="1"/>
</dbReference>
<dbReference type="InterPro" id="IPR035965">
    <property type="entry name" value="PAS-like_dom_sf"/>
</dbReference>
<feature type="compositionally biased region" description="Low complexity" evidence="12">
    <location>
        <begin position="349"/>
        <end position="366"/>
    </location>
</feature>
<dbReference type="SMART" id="SM00388">
    <property type="entry name" value="HisKA"/>
    <property type="match status" value="1"/>
</dbReference>
<keyword evidence="5" id="KW-0597">Phosphoprotein</keyword>
<dbReference type="InterPro" id="IPR005467">
    <property type="entry name" value="His_kinase_dom"/>
</dbReference>
<dbReference type="EC" id="2.7.13.3" evidence="3"/>
<dbReference type="CDD" id="cd00082">
    <property type="entry name" value="HisKA"/>
    <property type="match status" value="1"/>
</dbReference>
<evidence type="ECO:0000256" key="10">
    <source>
        <dbReference type="ARBA" id="ARBA00023012"/>
    </source>
</evidence>
<dbReference type="Gene3D" id="3.30.450.20">
    <property type="entry name" value="PAS domain"/>
    <property type="match status" value="1"/>
</dbReference>
<dbReference type="Gene3D" id="3.30.565.10">
    <property type="entry name" value="Histidine kinase-like ATPase, C-terminal domain"/>
    <property type="match status" value="1"/>
</dbReference>
<comment type="caution">
    <text evidence="16">The sequence shown here is derived from an EMBL/GenBank/DDBJ whole genome shotgun (WGS) entry which is preliminary data.</text>
</comment>
<evidence type="ECO:0000256" key="5">
    <source>
        <dbReference type="ARBA" id="ARBA00022553"/>
    </source>
</evidence>
<dbReference type="SMART" id="SM00304">
    <property type="entry name" value="HAMP"/>
    <property type="match status" value="1"/>
</dbReference>
<evidence type="ECO:0000256" key="2">
    <source>
        <dbReference type="ARBA" id="ARBA00004651"/>
    </source>
</evidence>
<evidence type="ECO:0000256" key="7">
    <source>
        <dbReference type="ARBA" id="ARBA00022741"/>
    </source>
</evidence>
<name>A0ABW5RCW5_9BACL</name>
<dbReference type="InterPro" id="IPR036890">
    <property type="entry name" value="HATPase_C_sf"/>
</dbReference>
<evidence type="ECO:0000256" key="3">
    <source>
        <dbReference type="ARBA" id="ARBA00012438"/>
    </source>
</evidence>
<keyword evidence="6" id="KW-0808">Transferase</keyword>
<keyword evidence="13" id="KW-1133">Transmembrane helix</keyword>
<keyword evidence="17" id="KW-1185">Reference proteome</keyword>
<dbReference type="SUPFAM" id="SSF55785">
    <property type="entry name" value="PYP-like sensor domain (PAS domain)"/>
    <property type="match status" value="1"/>
</dbReference>
<dbReference type="EMBL" id="JBHUMM010000043">
    <property type="protein sequence ID" value="MFD2672858.1"/>
    <property type="molecule type" value="Genomic_DNA"/>
</dbReference>
<evidence type="ECO:0000256" key="12">
    <source>
        <dbReference type="SAM" id="MobiDB-lite"/>
    </source>
</evidence>
<dbReference type="Gene3D" id="1.10.287.130">
    <property type="match status" value="1"/>
</dbReference>
<feature type="region of interest" description="Disordered" evidence="12">
    <location>
        <begin position="346"/>
        <end position="370"/>
    </location>
</feature>
<feature type="domain" description="HAMP" evidence="15">
    <location>
        <begin position="68"/>
        <end position="120"/>
    </location>
</feature>
<accession>A0ABW5RCW5</accession>
<comment type="catalytic activity">
    <reaction evidence="1">
        <text>ATP + protein L-histidine = ADP + protein N-phospho-L-histidine.</text>
        <dbReference type="EC" id="2.7.13.3"/>
    </reaction>
</comment>
<evidence type="ECO:0000256" key="13">
    <source>
        <dbReference type="SAM" id="Phobius"/>
    </source>
</evidence>
<dbReference type="InterPro" id="IPR036097">
    <property type="entry name" value="HisK_dim/P_sf"/>
</dbReference>
<keyword evidence="10" id="KW-0902">Two-component regulatory system</keyword>
<dbReference type="CDD" id="cd06225">
    <property type="entry name" value="HAMP"/>
    <property type="match status" value="1"/>
</dbReference>
<dbReference type="InterPro" id="IPR003660">
    <property type="entry name" value="HAMP_dom"/>
</dbReference>
<dbReference type="PANTHER" id="PTHR45453:SF1">
    <property type="entry name" value="PHOSPHATE REGULON SENSOR PROTEIN PHOR"/>
    <property type="match status" value="1"/>
</dbReference>
<organism evidence="16 17">
    <name type="scientific">Marinicrinis sediminis</name>
    <dbReference type="NCBI Taxonomy" id="1652465"/>
    <lineage>
        <taxon>Bacteria</taxon>
        <taxon>Bacillati</taxon>
        <taxon>Bacillota</taxon>
        <taxon>Bacilli</taxon>
        <taxon>Bacillales</taxon>
        <taxon>Paenibacillaceae</taxon>
    </lineage>
</organism>
<keyword evidence="13" id="KW-0812">Transmembrane</keyword>
<gene>
    <name evidence="16" type="ORF">ACFSUC_14915</name>
</gene>
<dbReference type="SUPFAM" id="SSF47384">
    <property type="entry name" value="Homodimeric domain of signal transducing histidine kinase"/>
    <property type="match status" value="1"/>
</dbReference>
<evidence type="ECO:0000256" key="1">
    <source>
        <dbReference type="ARBA" id="ARBA00000085"/>
    </source>
</evidence>
<reference evidence="17" key="1">
    <citation type="journal article" date="2019" name="Int. J. Syst. Evol. Microbiol.">
        <title>The Global Catalogue of Microorganisms (GCM) 10K type strain sequencing project: providing services to taxonomists for standard genome sequencing and annotation.</title>
        <authorList>
            <consortium name="The Broad Institute Genomics Platform"/>
            <consortium name="The Broad Institute Genome Sequencing Center for Infectious Disease"/>
            <person name="Wu L."/>
            <person name="Ma J."/>
        </authorList>
    </citation>
    <scope>NUCLEOTIDE SEQUENCE [LARGE SCALE GENOMIC DNA]</scope>
    <source>
        <strain evidence="17">KCTC 33676</strain>
    </source>
</reference>
<evidence type="ECO:0000259" key="14">
    <source>
        <dbReference type="PROSITE" id="PS50109"/>
    </source>
</evidence>
<dbReference type="RefSeq" id="WP_379930419.1">
    <property type="nucleotide sequence ID" value="NZ_JBHUMM010000043.1"/>
</dbReference>
<feature type="transmembrane region" description="Helical" evidence="13">
    <location>
        <begin position="12"/>
        <end position="35"/>
    </location>
</feature>
<dbReference type="InterPro" id="IPR050351">
    <property type="entry name" value="BphY/WalK/GraS-like"/>
</dbReference>
<dbReference type="Pfam" id="PF02518">
    <property type="entry name" value="HATPase_c"/>
    <property type="match status" value="1"/>
</dbReference>
<dbReference type="InterPro" id="IPR003661">
    <property type="entry name" value="HisK_dim/P_dom"/>
</dbReference>
<evidence type="ECO:0000256" key="9">
    <source>
        <dbReference type="ARBA" id="ARBA00022840"/>
    </source>
</evidence>
<keyword evidence="4" id="KW-1003">Cell membrane</keyword>
<dbReference type="PROSITE" id="PS50885">
    <property type="entry name" value="HAMP"/>
    <property type="match status" value="1"/>
</dbReference>
<dbReference type="InterPro" id="IPR004358">
    <property type="entry name" value="Sig_transdc_His_kin-like_C"/>
</dbReference>
<dbReference type="PANTHER" id="PTHR45453">
    <property type="entry name" value="PHOSPHATE REGULON SENSOR PROTEIN PHOR"/>
    <property type="match status" value="1"/>
</dbReference>
<evidence type="ECO:0000256" key="11">
    <source>
        <dbReference type="ARBA" id="ARBA00023136"/>
    </source>
</evidence>
<keyword evidence="8" id="KW-0418">Kinase</keyword>
<dbReference type="Pfam" id="PF00512">
    <property type="entry name" value="HisKA"/>
    <property type="match status" value="1"/>
</dbReference>
<keyword evidence="7" id="KW-0547">Nucleotide-binding</keyword>
<evidence type="ECO:0000256" key="4">
    <source>
        <dbReference type="ARBA" id="ARBA00022475"/>
    </source>
</evidence>
<dbReference type="Proteomes" id="UP001597497">
    <property type="component" value="Unassembled WGS sequence"/>
</dbReference>
<dbReference type="CDD" id="cd00075">
    <property type="entry name" value="HATPase"/>
    <property type="match status" value="1"/>
</dbReference>
<dbReference type="SUPFAM" id="SSF55874">
    <property type="entry name" value="ATPase domain of HSP90 chaperone/DNA topoisomerase II/histidine kinase"/>
    <property type="match status" value="1"/>
</dbReference>
<dbReference type="InterPro" id="IPR003594">
    <property type="entry name" value="HATPase_dom"/>
</dbReference>
<evidence type="ECO:0000313" key="17">
    <source>
        <dbReference type="Proteomes" id="UP001597497"/>
    </source>
</evidence>
<sequence length="504" mass="56872">MKLWKSVVGKLWMTIIVLVAVVLMILGIFLLEYIDITFTNSGDVKKLFIYISIMGFFMTTFFAFFLSTKITQPLIELKKAADQITEGNYHTRVLIRSSDEIGELAKTFNHMTGRLEETIKDLQHEKEHLGSILRSMSDAVITLHATGNVMLANPHGEKLVREWNELSWEDDRTEHVPEPLEGIFNDVLKESKEMTTKIHVRQDVFSVVMTPLYSNNMIRGAVAVLRDVTEEVKLDKLRKDFVANVSHELRTPLAMLQGYSEALLDDIAGSYEERRELAQVINDETMRMGRLVQNLLDLARMEAGHMQMNCTEVDVSSLVLRTIRKFTAMAKEEGITIQQQLYSSQASPGTQATPGTQASQSSQSSQELKLSCADEDRLEQVLTNLIDNAIRHSPRETGEEDQRFIFVRANPSLINDEQGILIEVEDQGEGIPKEDLPYVFERFYKADKARTREGNVGTGLGLSIVKNIVEAHEGTIQVHSTLGKGTTFSFMIPLVSSKREKAKT</sequence>
<dbReference type="GO" id="GO:0005524">
    <property type="term" value="F:ATP binding"/>
    <property type="evidence" value="ECO:0007669"/>
    <property type="project" value="UniProtKB-KW"/>
</dbReference>